<proteinExistence type="predicted"/>
<evidence type="ECO:0000313" key="1">
    <source>
        <dbReference type="EMBL" id="MBC5664465.1"/>
    </source>
</evidence>
<evidence type="ECO:0008006" key="3">
    <source>
        <dbReference type="Google" id="ProtNLM"/>
    </source>
</evidence>
<reference evidence="1 2" key="1">
    <citation type="submission" date="2020-08" db="EMBL/GenBank/DDBJ databases">
        <title>Genome public.</title>
        <authorList>
            <person name="Liu C."/>
            <person name="Sun Q."/>
        </authorList>
    </citation>
    <scope>NUCLEOTIDE SEQUENCE [LARGE SCALE GENOMIC DNA]</scope>
    <source>
        <strain evidence="1 2">NSJ-36</strain>
    </source>
</reference>
<dbReference type="SUPFAM" id="SSF46955">
    <property type="entry name" value="Putative DNA-binding domain"/>
    <property type="match status" value="1"/>
</dbReference>
<comment type="caution">
    <text evidence="1">The sequence shown here is derived from an EMBL/GenBank/DDBJ whole genome shotgun (WGS) entry which is preliminary data.</text>
</comment>
<sequence>MEALHVIECLKKSGLQIKEIKQFMQWCTEGPSTYGKRNLAHGIEK</sequence>
<dbReference type="InterPro" id="IPR009061">
    <property type="entry name" value="DNA-bd_dom_put_sf"/>
</dbReference>
<accession>A0ABR7EUY7</accession>
<evidence type="ECO:0000313" key="2">
    <source>
        <dbReference type="Proteomes" id="UP000647235"/>
    </source>
</evidence>
<protein>
    <recommendedName>
        <fullName evidence="3">MerR family transcriptional regulator</fullName>
    </recommendedName>
</protein>
<gene>
    <name evidence="1" type="ORF">H8S07_04080</name>
</gene>
<organism evidence="1 2">
    <name type="scientific">Dorea hominis</name>
    <dbReference type="NCBI Taxonomy" id="2763040"/>
    <lineage>
        <taxon>Bacteria</taxon>
        <taxon>Bacillati</taxon>
        <taxon>Bacillota</taxon>
        <taxon>Clostridia</taxon>
        <taxon>Lachnospirales</taxon>
        <taxon>Lachnospiraceae</taxon>
        <taxon>Dorea</taxon>
    </lineage>
</organism>
<keyword evidence="2" id="KW-1185">Reference proteome</keyword>
<dbReference type="Proteomes" id="UP000647235">
    <property type="component" value="Unassembled WGS sequence"/>
</dbReference>
<dbReference type="EMBL" id="JACOOY010000004">
    <property type="protein sequence ID" value="MBC5664465.1"/>
    <property type="molecule type" value="Genomic_DNA"/>
</dbReference>
<name>A0ABR7EUY7_9FIRM</name>